<keyword evidence="2" id="KW-0489">Methyltransferase</keyword>
<evidence type="ECO:0000313" key="3">
    <source>
        <dbReference type="Proteomes" id="UP001589610"/>
    </source>
</evidence>
<accession>A0ABV5TNA8</accession>
<dbReference type="InterPro" id="IPR041698">
    <property type="entry name" value="Methyltransf_25"/>
</dbReference>
<dbReference type="SUPFAM" id="SSF53335">
    <property type="entry name" value="S-adenosyl-L-methionine-dependent methyltransferases"/>
    <property type="match status" value="1"/>
</dbReference>
<dbReference type="Pfam" id="PF13649">
    <property type="entry name" value="Methyltransf_25"/>
    <property type="match status" value="1"/>
</dbReference>
<dbReference type="Gene3D" id="3.40.50.150">
    <property type="entry name" value="Vaccinia Virus protein VP39"/>
    <property type="match status" value="1"/>
</dbReference>
<dbReference type="GO" id="GO:0008168">
    <property type="term" value="F:methyltransferase activity"/>
    <property type="evidence" value="ECO:0007669"/>
    <property type="project" value="UniProtKB-KW"/>
</dbReference>
<sequence>MLSQTRPAGSDTLTFLGAIMRNPYQLGAIAPSSKAVARLVSSIVPTTPGAVVVELGAGGGVISDAIRDRLPPGGRQLAVEVNKDMVEHLRRSRPWLEVIPGDAGDLGKLLREAGLSQADAIVSSLPWTLFEDAQQKRVLEEIAASLAPGGAFSTITTLTVMPFRRFRHFRGLMNDTFDTVDTLGPIWRNVPPALVYAGVVASDRLAGDTAGGWVADGRPAGDIGGE</sequence>
<keyword evidence="3" id="KW-1185">Reference proteome</keyword>
<name>A0ABV5TNA8_9ACTN</name>
<dbReference type="InterPro" id="IPR029063">
    <property type="entry name" value="SAM-dependent_MTases_sf"/>
</dbReference>
<dbReference type="Proteomes" id="UP001589610">
    <property type="component" value="Unassembled WGS sequence"/>
</dbReference>
<reference evidence="2 3" key="1">
    <citation type="submission" date="2024-09" db="EMBL/GenBank/DDBJ databases">
        <authorList>
            <person name="Sun Q."/>
            <person name="Mori K."/>
        </authorList>
    </citation>
    <scope>NUCLEOTIDE SEQUENCE [LARGE SCALE GENOMIC DNA]</scope>
    <source>
        <strain evidence="2 3">JCM 3028</strain>
    </source>
</reference>
<evidence type="ECO:0000313" key="2">
    <source>
        <dbReference type="EMBL" id="MFB9680586.1"/>
    </source>
</evidence>
<dbReference type="EMBL" id="JBHMBS010000024">
    <property type="protein sequence ID" value="MFB9680586.1"/>
    <property type="molecule type" value="Genomic_DNA"/>
</dbReference>
<dbReference type="CDD" id="cd02440">
    <property type="entry name" value="AdoMet_MTases"/>
    <property type="match status" value="1"/>
</dbReference>
<organism evidence="2 3">
    <name type="scientific">Streptosporangium vulgare</name>
    <dbReference type="NCBI Taxonomy" id="46190"/>
    <lineage>
        <taxon>Bacteria</taxon>
        <taxon>Bacillati</taxon>
        <taxon>Actinomycetota</taxon>
        <taxon>Actinomycetes</taxon>
        <taxon>Streptosporangiales</taxon>
        <taxon>Streptosporangiaceae</taxon>
        <taxon>Streptosporangium</taxon>
    </lineage>
</organism>
<dbReference type="RefSeq" id="WP_386161551.1">
    <property type="nucleotide sequence ID" value="NZ_JBHMBS010000024.1"/>
</dbReference>
<protein>
    <submittedName>
        <fullName evidence="2">Class I SAM-dependent methyltransferase</fullName>
    </submittedName>
</protein>
<keyword evidence="2" id="KW-0808">Transferase</keyword>
<feature type="domain" description="Methyltransferase" evidence="1">
    <location>
        <begin position="52"/>
        <end position="150"/>
    </location>
</feature>
<comment type="caution">
    <text evidence="2">The sequence shown here is derived from an EMBL/GenBank/DDBJ whole genome shotgun (WGS) entry which is preliminary data.</text>
</comment>
<gene>
    <name evidence="2" type="ORF">ACFFRH_34355</name>
</gene>
<proteinExistence type="predicted"/>
<dbReference type="GO" id="GO:0032259">
    <property type="term" value="P:methylation"/>
    <property type="evidence" value="ECO:0007669"/>
    <property type="project" value="UniProtKB-KW"/>
</dbReference>
<evidence type="ECO:0000259" key="1">
    <source>
        <dbReference type="Pfam" id="PF13649"/>
    </source>
</evidence>